<dbReference type="Pfam" id="PF13827">
    <property type="entry name" value="DUF4189"/>
    <property type="match status" value="1"/>
</dbReference>
<protein>
    <submittedName>
        <fullName evidence="3">DUF4189 domain-containing protein</fullName>
    </submittedName>
</protein>
<sequence length="164" mass="17299">MKKLSALIRVIFIYFVYSSGALAEGNCPSGYYPIGGQGVSGCAPMSPSNNSAPQPTGEWRTRWGALAYSKDDKILGVAESKASKSDARKAAVDFCTQAGGVGCKAQVFYKNGCIAIASSQATYSSRTSTSASKVRAESIALEECGKSDCKIYYSGCSQAAFRSY</sequence>
<dbReference type="AlphaFoldDB" id="A0AAJ2X6V5"/>
<organism evidence="3 4">
    <name type="scientific">Xanthomonas campestris pv. papavericola</name>
    <dbReference type="NCBI Taxonomy" id="487881"/>
    <lineage>
        <taxon>Bacteria</taxon>
        <taxon>Pseudomonadati</taxon>
        <taxon>Pseudomonadota</taxon>
        <taxon>Gammaproteobacteria</taxon>
        <taxon>Lysobacterales</taxon>
        <taxon>Lysobacteraceae</taxon>
        <taxon>Xanthomonas</taxon>
    </lineage>
</organism>
<dbReference type="EMBL" id="JAJFNJ020000003">
    <property type="protein sequence ID" value="MEC3890212.1"/>
    <property type="molecule type" value="Genomic_DNA"/>
</dbReference>
<evidence type="ECO:0000313" key="4">
    <source>
        <dbReference type="Proteomes" id="UP001297361"/>
    </source>
</evidence>
<proteinExistence type="predicted"/>
<evidence type="ECO:0000313" key="3">
    <source>
        <dbReference type="EMBL" id="MEC3890212.1"/>
    </source>
</evidence>
<gene>
    <name evidence="3" type="ORF">LLE72_021295</name>
</gene>
<comment type="caution">
    <text evidence="3">The sequence shown here is derived from an EMBL/GenBank/DDBJ whole genome shotgun (WGS) entry which is preliminary data.</text>
</comment>
<feature type="domain" description="DUF4189" evidence="2">
    <location>
        <begin position="63"/>
        <end position="156"/>
    </location>
</feature>
<evidence type="ECO:0000259" key="2">
    <source>
        <dbReference type="Pfam" id="PF13827"/>
    </source>
</evidence>
<dbReference type="RefSeq" id="WP_115005798.1">
    <property type="nucleotide sequence ID" value="NZ_JAJFNJ020000003.1"/>
</dbReference>
<feature type="chain" id="PRO_5042583156" evidence="1">
    <location>
        <begin position="24"/>
        <end position="164"/>
    </location>
</feature>
<dbReference type="Proteomes" id="UP001297361">
    <property type="component" value="Unassembled WGS sequence"/>
</dbReference>
<evidence type="ECO:0000256" key="1">
    <source>
        <dbReference type="SAM" id="SignalP"/>
    </source>
</evidence>
<accession>A0AAJ2X6V5</accession>
<feature type="signal peptide" evidence="1">
    <location>
        <begin position="1"/>
        <end position="23"/>
    </location>
</feature>
<keyword evidence="1" id="KW-0732">Signal</keyword>
<dbReference type="InterPro" id="IPR025240">
    <property type="entry name" value="DUF4189"/>
</dbReference>
<reference evidence="3" key="1">
    <citation type="submission" date="2021-10" db="EMBL/GenBank/DDBJ databases">
        <authorList>
            <person name="Hussein R."/>
            <person name="Harrison J."/>
            <person name="Studholme D.J."/>
            <person name="Vicente J."/>
            <person name="Grant M."/>
        </authorList>
    </citation>
    <scope>NUCLEOTIDE SEQUENCE</scope>
    <source>
        <strain evidence="3">NCPPB 2970</strain>
    </source>
</reference>
<reference evidence="3" key="2">
    <citation type="submission" date="2024-01" db="EMBL/GenBank/DDBJ databases">
        <title>Long-read genome sequencing of X. campestris pv. papavericola.</title>
        <authorList>
            <person name="Hussain R.M.F."/>
            <person name="Greer S."/>
            <person name="Harrison J."/>
            <person name="Grant M."/>
            <person name="Vicente J."/>
            <person name="Studholme D.J."/>
        </authorList>
    </citation>
    <scope>NUCLEOTIDE SEQUENCE</scope>
    <source>
        <strain evidence="3">NCPPB 2970</strain>
    </source>
</reference>
<name>A0AAJ2X6V5_XANCA</name>